<evidence type="ECO:0000313" key="6">
    <source>
        <dbReference type="Proteomes" id="UP000321685"/>
    </source>
</evidence>
<dbReference type="AlphaFoldDB" id="A0A511DHB2"/>
<evidence type="ECO:0000256" key="1">
    <source>
        <dbReference type="ARBA" id="ARBA00023015"/>
    </source>
</evidence>
<proteinExistence type="predicted"/>
<dbReference type="SUPFAM" id="SSF46785">
    <property type="entry name" value="Winged helix' DNA-binding domain"/>
    <property type="match status" value="1"/>
</dbReference>
<dbReference type="SMART" id="SM00347">
    <property type="entry name" value="HTH_MARR"/>
    <property type="match status" value="1"/>
</dbReference>
<name>A0A511DHB2_9PSEU</name>
<keyword evidence="3" id="KW-0804">Transcription</keyword>
<keyword evidence="2" id="KW-0238">DNA-binding</keyword>
<keyword evidence="6" id="KW-1185">Reference proteome</keyword>
<evidence type="ECO:0000256" key="3">
    <source>
        <dbReference type="ARBA" id="ARBA00023163"/>
    </source>
</evidence>
<dbReference type="Pfam" id="PF12802">
    <property type="entry name" value="MarR_2"/>
    <property type="match status" value="1"/>
</dbReference>
<gene>
    <name evidence="5" type="ORF">PSU4_13320</name>
</gene>
<reference evidence="5 6" key="1">
    <citation type="submission" date="2019-07" db="EMBL/GenBank/DDBJ databases">
        <title>Whole genome shotgun sequence of Pseudonocardia sulfidoxydans NBRC 16205.</title>
        <authorList>
            <person name="Hosoyama A."/>
            <person name="Uohara A."/>
            <person name="Ohji S."/>
            <person name="Ichikawa N."/>
        </authorList>
    </citation>
    <scope>NUCLEOTIDE SEQUENCE [LARGE SCALE GENOMIC DNA]</scope>
    <source>
        <strain evidence="5 6">NBRC 16205</strain>
    </source>
</reference>
<dbReference type="EMBL" id="BJVJ01000008">
    <property type="protein sequence ID" value="GEL22378.1"/>
    <property type="molecule type" value="Genomic_DNA"/>
</dbReference>
<dbReference type="InterPro" id="IPR000835">
    <property type="entry name" value="HTH_MarR-typ"/>
</dbReference>
<organism evidence="5 6">
    <name type="scientific">Pseudonocardia sulfidoxydans NBRC 16205</name>
    <dbReference type="NCBI Taxonomy" id="1223511"/>
    <lineage>
        <taxon>Bacteria</taxon>
        <taxon>Bacillati</taxon>
        <taxon>Actinomycetota</taxon>
        <taxon>Actinomycetes</taxon>
        <taxon>Pseudonocardiales</taxon>
        <taxon>Pseudonocardiaceae</taxon>
        <taxon>Pseudonocardia</taxon>
    </lineage>
</organism>
<dbReference type="Proteomes" id="UP000321685">
    <property type="component" value="Unassembled WGS sequence"/>
</dbReference>
<protein>
    <submittedName>
        <fullName evidence="5">MarR family transcriptional regulator</fullName>
    </submittedName>
</protein>
<dbReference type="GO" id="GO:0003700">
    <property type="term" value="F:DNA-binding transcription factor activity"/>
    <property type="evidence" value="ECO:0007669"/>
    <property type="project" value="InterPro"/>
</dbReference>
<dbReference type="RefSeq" id="WP_147103514.1">
    <property type="nucleotide sequence ID" value="NZ_BJVJ01000008.1"/>
</dbReference>
<evidence type="ECO:0000313" key="5">
    <source>
        <dbReference type="EMBL" id="GEL22378.1"/>
    </source>
</evidence>
<dbReference type="InterPro" id="IPR036390">
    <property type="entry name" value="WH_DNA-bd_sf"/>
</dbReference>
<dbReference type="PANTHER" id="PTHR42756:SF1">
    <property type="entry name" value="TRANSCRIPTIONAL REPRESSOR OF EMRAB OPERON"/>
    <property type="match status" value="1"/>
</dbReference>
<evidence type="ECO:0000256" key="2">
    <source>
        <dbReference type="ARBA" id="ARBA00023125"/>
    </source>
</evidence>
<feature type="domain" description="HTH marR-type" evidence="4">
    <location>
        <begin position="7"/>
        <end position="139"/>
    </location>
</feature>
<dbReference type="OrthoDB" id="3177763at2"/>
<sequence length="148" mass="16321">MENPTVQVSLALLLARAERYVTDRLDDALRSAGLTVDQYRVLLQLVDGQGHSMAEIAERAVLAAATLTRVVDRLSQLKLVHRRIDALDRRRVLIFMSHRGAPVLQQVVNQEDELRADLEARLGVADLGHLLETLAAMVEAPAEAPAAR</sequence>
<keyword evidence="1" id="KW-0805">Transcription regulation</keyword>
<accession>A0A511DHB2</accession>
<dbReference type="InterPro" id="IPR036388">
    <property type="entry name" value="WH-like_DNA-bd_sf"/>
</dbReference>
<dbReference type="PANTHER" id="PTHR42756">
    <property type="entry name" value="TRANSCRIPTIONAL REGULATOR, MARR"/>
    <property type="match status" value="1"/>
</dbReference>
<comment type="caution">
    <text evidence="5">The sequence shown here is derived from an EMBL/GenBank/DDBJ whole genome shotgun (WGS) entry which is preliminary data.</text>
</comment>
<evidence type="ECO:0000259" key="4">
    <source>
        <dbReference type="PROSITE" id="PS50995"/>
    </source>
</evidence>
<dbReference type="Gene3D" id="1.10.10.10">
    <property type="entry name" value="Winged helix-like DNA-binding domain superfamily/Winged helix DNA-binding domain"/>
    <property type="match status" value="1"/>
</dbReference>
<dbReference type="GO" id="GO:0003677">
    <property type="term" value="F:DNA binding"/>
    <property type="evidence" value="ECO:0007669"/>
    <property type="project" value="UniProtKB-KW"/>
</dbReference>
<dbReference type="PROSITE" id="PS50995">
    <property type="entry name" value="HTH_MARR_2"/>
    <property type="match status" value="1"/>
</dbReference>